<sequence>MSSASVPPRFVPTLTEVVQPGQVPGFLAPEAPKPASMSQLEDQVVHRVMQRVDLVLERRLREAVGQLILTHTQALGPRLREEIELVVRESVSQAVAQELPAHPARE</sequence>
<keyword evidence="2" id="KW-1185">Reference proteome</keyword>
<evidence type="ECO:0000313" key="1">
    <source>
        <dbReference type="EMBL" id="MFC6280765.1"/>
    </source>
</evidence>
<gene>
    <name evidence="1" type="ORF">ACFQND_05910</name>
</gene>
<evidence type="ECO:0000313" key="2">
    <source>
        <dbReference type="Proteomes" id="UP001596270"/>
    </source>
</evidence>
<protein>
    <recommendedName>
        <fullName evidence="3">DUF2486 domain-containing protein</fullName>
    </recommendedName>
</protein>
<dbReference type="Proteomes" id="UP001596270">
    <property type="component" value="Unassembled WGS sequence"/>
</dbReference>
<proteinExistence type="predicted"/>
<comment type="caution">
    <text evidence="1">The sequence shown here is derived from an EMBL/GenBank/DDBJ whole genome shotgun (WGS) entry which is preliminary data.</text>
</comment>
<accession>A0ABW1TTY3</accession>
<reference evidence="2" key="1">
    <citation type="journal article" date="2019" name="Int. J. Syst. Evol. Microbiol.">
        <title>The Global Catalogue of Microorganisms (GCM) 10K type strain sequencing project: providing services to taxonomists for standard genome sequencing and annotation.</title>
        <authorList>
            <consortium name="The Broad Institute Genomics Platform"/>
            <consortium name="The Broad Institute Genome Sequencing Center for Infectious Disease"/>
            <person name="Wu L."/>
            <person name="Ma J."/>
        </authorList>
    </citation>
    <scope>NUCLEOTIDE SEQUENCE [LARGE SCALE GENOMIC DNA]</scope>
    <source>
        <strain evidence="2">CCUG 39402</strain>
    </source>
</reference>
<evidence type="ECO:0008006" key="3">
    <source>
        <dbReference type="Google" id="ProtNLM"/>
    </source>
</evidence>
<dbReference type="RefSeq" id="WP_371435729.1">
    <property type="nucleotide sequence ID" value="NZ_JBHSRS010000013.1"/>
</dbReference>
<dbReference type="EMBL" id="JBHSRS010000013">
    <property type="protein sequence ID" value="MFC6280765.1"/>
    <property type="molecule type" value="Genomic_DNA"/>
</dbReference>
<organism evidence="1 2">
    <name type="scientific">Polaromonas aquatica</name>
    <dbReference type="NCBI Taxonomy" id="332657"/>
    <lineage>
        <taxon>Bacteria</taxon>
        <taxon>Pseudomonadati</taxon>
        <taxon>Pseudomonadota</taxon>
        <taxon>Betaproteobacteria</taxon>
        <taxon>Burkholderiales</taxon>
        <taxon>Comamonadaceae</taxon>
        <taxon>Polaromonas</taxon>
    </lineage>
</organism>
<name>A0ABW1TTY3_9BURK</name>